<dbReference type="AlphaFoldDB" id="A0A370E384"/>
<dbReference type="GO" id="GO:0005506">
    <property type="term" value="F:iron ion binding"/>
    <property type="evidence" value="ECO:0007669"/>
    <property type="project" value="TreeGrafter"/>
</dbReference>
<dbReference type="NCBIfam" id="TIGR00074">
    <property type="entry name" value="hypC_hupF"/>
    <property type="match status" value="1"/>
</dbReference>
<proteinExistence type="inferred from homology"/>
<protein>
    <submittedName>
        <fullName evidence="2">HypC/HybG/HupF family hydrogenase formation chaperone</fullName>
    </submittedName>
</protein>
<name>A0A370E384_9GAMM</name>
<accession>A0A370E384</accession>
<comment type="similarity">
    <text evidence="1">Belongs to the HupF/HypC family.</text>
</comment>
<dbReference type="SUPFAM" id="SSF159127">
    <property type="entry name" value="HupF/HypC-like"/>
    <property type="match status" value="1"/>
</dbReference>
<dbReference type="InterPro" id="IPR001109">
    <property type="entry name" value="Hydrogenase_HupF/HypC"/>
</dbReference>
<dbReference type="PRINTS" id="PR00445">
    <property type="entry name" value="HUPFHYPC"/>
</dbReference>
<dbReference type="PANTHER" id="PTHR35177">
    <property type="entry name" value="HYDROGENASE MATURATION FACTOR HYBG"/>
    <property type="match status" value="1"/>
</dbReference>
<gene>
    <name evidence="2" type="ORF">DIZ79_01965</name>
</gene>
<dbReference type="PROSITE" id="PS01097">
    <property type="entry name" value="HUPF_HYPC"/>
    <property type="match status" value="1"/>
</dbReference>
<sequence length="81" mass="9203">MCLGIPMQIKTIVEYTARCEAKGVERDVSLFMLQHETLEPGDFVVVHVGYAIQKVTPQEARSAWEIYDEMLKTLDERSGSL</sequence>
<dbReference type="Pfam" id="PF01455">
    <property type="entry name" value="HupF_HypC"/>
    <property type="match status" value="1"/>
</dbReference>
<dbReference type="GO" id="GO:1902670">
    <property type="term" value="F:carbon dioxide binding"/>
    <property type="evidence" value="ECO:0007669"/>
    <property type="project" value="TreeGrafter"/>
</dbReference>
<evidence type="ECO:0000256" key="1">
    <source>
        <dbReference type="ARBA" id="ARBA00006018"/>
    </source>
</evidence>
<dbReference type="GO" id="GO:0051604">
    <property type="term" value="P:protein maturation"/>
    <property type="evidence" value="ECO:0007669"/>
    <property type="project" value="TreeGrafter"/>
</dbReference>
<comment type="caution">
    <text evidence="2">The sequence shown here is derived from an EMBL/GenBank/DDBJ whole genome shotgun (WGS) entry which is preliminary data.</text>
</comment>
<evidence type="ECO:0000313" key="3">
    <source>
        <dbReference type="Proteomes" id="UP000255508"/>
    </source>
</evidence>
<dbReference type="Gene3D" id="2.30.30.140">
    <property type="match status" value="1"/>
</dbReference>
<organism evidence="2 3">
    <name type="scientific">endosymbiont of Lamellibrachia luymesi</name>
    <dbReference type="NCBI Taxonomy" id="2200907"/>
    <lineage>
        <taxon>Bacteria</taxon>
        <taxon>Pseudomonadati</taxon>
        <taxon>Pseudomonadota</taxon>
        <taxon>Gammaproteobacteria</taxon>
        <taxon>sulfur-oxidizing symbionts</taxon>
    </lineage>
</organism>
<dbReference type="EMBL" id="QFXD01000037">
    <property type="protein sequence ID" value="RDH92990.1"/>
    <property type="molecule type" value="Genomic_DNA"/>
</dbReference>
<dbReference type="PANTHER" id="PTHR35177:SF2">
    <property type="entry name" value="HYDROGENASE MATURATION FACTOR HYBG"/>
    <property type="match status" value="1"/>
</dbReference>
<dbReference type="InterPro" id="IPR019812">
    <property type="entry name" value="Hydgase_assmbl_chp_CS"/>
</dbReference>
<evidence type="ECO:0000313" key="2">
    <source>
        <dbReference type="EMBL" id="RDH92990.1"/>
    </source>
</evidence>
<dbReference type="Proteomes" id="UP000255508">
    <property type="component" value="Unassembled WGS sequence"/>
</dbReference>
<reference evidence="2 3" key="1">
    <citation type="journal article" date="2018" name="ISME J.">
        <title>Endosymbiont genomes yield clues of tubeworm success.</title>
        <authorList>
            <person name="Li Y."/>
            <person name="Liles M.R."/>
            <person name="Halanych K.M."/>
        </authorList>
    </citation>
    <scope>NUCLEOTIDE SEQUENCE [LARGE SCALE GENOMIC DNA]</scope>
    <source>
        <strain evidence="2">A1422</strain>
    </source>
</reference>